<gene>
    <name evidence="1" type="ORF">CDOO_05725</name>
</gene>
<sequence length="164" mass="18060">MRKNSISAVLDTTPAELAERLVRLHPRTLGMLSTVIRHPRSLARPMASWRPPSVDLPRVDGHFQLTATLTRHRVGPRARARVLGYGEDREPAYVISVRITDPGGADVSPSHAESWIRALIGNDSIDAVHEISHEVSPTFVWLVDGSFQPLRSPASLFAGFRDAA</sequence>
<dbReference type="HOGENOM" id="CLU_113639_0_0_11"/>
<accession>A0A097IF90</accession>
<reference evidence="1 2" key="1">
    <citation type="submission" date="2013-09" db="EMBL/GenBank/DDBJ databases">
        <title>Complete genome sequence of Corynebacterium doosanense CAU 212(T) (=DSM 45436(T)), isolated from activated sludge.</title>
        <authorList>
            <person name="Schaffert L."/>
            <person name="Albersmeier A."/>
            <person name="Kalinowski J."/>
            <person name="Ruckert C."/>
        </authorList>
    </citation>
    <scope>NUCLEOTIDE SEQUENCE [LARGE SCALE GENOMIC DNA]</scope>
    <source>
        <strain evidence="1 2">CAU 212</strain>
    </source>
</reference>
<proteinExistence type="predicted"/>
<dbReference type="OrthoDB" id="4421601at2"/>
<dbReference type="STRING" id="558173.CDOO_05725"/>
<dbReference type="KEGG" id="cdo:CDOO_05725"/>
<evidence type="ECO:0000313" key="1">
    <source>
        <dbReference type="EMBL" id="AIT60807.1"/>
    </source>
</evidence>
<dbReference type="AlphaFoldDB" id="A0A097IF90"/>
<organism evidence="1 2">
    <name type="scientific">Corynebacterium doosanense CAU 212 = DSM 45436</name>
    <dbReference type="NCBI Taxonomy" id="558173"/>
    <lineage>
        <taxon>Bacteria</taxon>
        <taxon>Bacillati</taxon>
        <taxon>Actinomycetota</taxon>
        <taxon>Actinomycetes</taxon>
        <taxon>Mycobacteriales</taxon>
        <taxon>Corynebacteriaceae</taxon>
        <taxon>Corynebacterium</taxon>
    </lineage>
</organism>
<evidence type="ECO:0000313" key="2">
    <source>
        <dbReference type="Proteomes" id="UP000029914"/>
    </source>
</evidence>
<dbReference type="eggNOG" id="ENOG5031JBK">
    <property type="taxonomic scope" value="Bacteria"/>
</dbReference>
<dbReference type="Proteomes" id="UP000029914">
    <property type="component" value="Chromosome"/>
</dbReference>
<name>A0A097IF90_9CORY</name>
<keyword evidence="2" id="KW-1185">Reference proteome</keyword>
<protein>
    <submittedName>
        <fullName evidence="1">Uncharacterized protein</fullName>
    </submittedName>
</protein>
<dbReference type="EMBL" id="CP006764">
    <property type="protein sequence ID" value="AIT60807.1"/>
    <property type="molecule type" value="Genomic_DNA"/>
</dbReference>